<dbReference type="Gene3D" id="2.102.10.10">
    <property type="entry name" value="Rieske [2Fe-2S] iron-sulphur domain"/>
    <property type="match status" value="1"/>
</dbReference>
<dbReference type="PANTHER" id="PTHR43756:SF5">
    <property type="entry name" value="CHOLINE MONOOXYGENASE, CHLOROPLASTIC"/>
    <property type="match status" value="1"/>
</dbReference>
<keyword evidence="9" id="KW-1185">Reference proteome</keyword>
<gene>
    <name evidence="8" type="ORF">D3876_14155</name>
</gene>
<dbReference type="Pfam" id="PF00848">
    <property type="entry name" value="Ring_hydroxyl_A"/>
    <property type="match status" value="1"/>
</dbReference>
<evidence type="ECO:0000256" key="5">
    <source>
        <dbReference type="ARBA" id="ARBA00023004"/>
    </source>
</evidence>
<evidence type="ECO:0000256" key="3">
    <source>
        <dbReference type="ARBA" id="ARBA00022723"/>
    </source>
</evidence>
<dbReference type="CDD" id="cd08882">
    <property type="entry name" value="RHO_alpha_C_MupW-like"/>
    <property type="match status" value="1"/>
</dbReference>
<keyword evidence="6" id="KW-0411">Iron-sulfur</keyword>
<dbReference type="InterPro" id="IPR015879">
    <property type="entry name" value="Ring_hydroxy_dOase_asu_C_dom"/>
</dbReference>
<dbReference type="GO" id="GO:0051537">
    <property type="term" value="F:2 iron, 2 sulfur cluster binding"/>
    <property type="evidence" value="ECO:0007669"/>
    <property type="project" value="UniProtKB-KW"/>
</dbReference>
<proteinExistence type="predicted"/>
<dbReference type="GO" id="GO:0051213">
    <property type="term" value="F:dioxygenase activity"/>
    <property type="evidence" value="ECO:0007669"/>
    <property type="project" value="UniProtKB-KW"/>
</dbReference>
<reference evidence="8 9" key="1">
    <citation type="submission" date="2018-09" db="EMBL/GenBank/DDBJ databases">
        <authorList>
            <person name="Zhu H."/>
        </authorList>
    </citation>
    <scope>NUCLEOTIDE SEQUENCE [LARGE SCALE GENOMIC DNA]</scope>
    <source>
        <strain evidence="8 9">K2R01-6</strain>
    </source>
</reference>
<dbReference type="Pfam" id="PF00355">
    <property type="entry name" value="Rieske"/>
    <property type="match status" value="1"/>
</dbReference>
<dbReference type="InterPro" id="IPR036922">
    <property type="entry name" value="Rieske_2Fe-2S_sf"/>
</dbReference>
<dbReference type="SUPFAM" id="SSF50022">
    <property type="entry name" value="ISP domain"/>
    <property type="match status" value="1"/>
</dbReference>
<evidence type="ECO:0000313" key="8">
    <source>
        <dbReference type="EMBL" id="RJF91249.1"/>
    </source>
</evidence>
<name>A0A418WML1_9SPHN</name>
<dbReference type="InterPro" id="IPR001663">
    <property type="entry name" value="Rng_hydr_dOase-A"/>
</dbReference>
<keyword evidence="3" id="KW-0479">Metal-binding</keyword>
<dbReference type="PRINTS" id="PR00090">
    <property type="entry name" value="RNGDIOXGNASE"/>
</dbReference>
<dbReference type="InterPro" id="IPR017941">
    <property type="entry name" value="Rieske_2Fe-2S"/>
</dbReference>
<dbReference type="EMBL" id="QYUM01000003">
    <property type="protein sequence ID" value="RJF91249.1"/>
    <property type="molecule type" value="Genomic_DNA"/>
</dbReference>
<dbReference type="PANTHER" id="PTHR43756">
    <property type="entry name" value="CHOLINE MONOOXYGENASE, CHLOROPLASTIC"/>
    <property type="match status" value="1"/>
</dbReference>
<evidence type="ECO:0000256" key="6">
    <source>
        <dbReference type="ARBA" id="ARBA00023014"/>
    </source>
</evidence>
<evidence type="ECO:0000256" key="4">
    <source>
        <dbReference type="ARBA" id="ARBA00023002"/>
    </source>
</evidence>
<keyword evidence="4" id="KW-0560">Oxidoreductase</keyword>
<dbReference type="RefSeq" id="WP_119763173.1">
    <property type="nucleotide sequence ID" value="NZ_QYUM01000003.1"/>
</dbReference>
<accession>A0A418WML1</accession>
<protein>
    <submittedName>
        <fullName evidence="8">Aromatic ring-hydroxylating dioxygenase subunit alpha</fullName>
    </submittedName>
</protein>
<evidence type="ECO:0000256" key="1">
    <source>
        <dbReference type="ARBA" id="ARBA00001962"/>
    </source>
</evidence>
<feature type="domain" description="Rieske" evidence="7">
    <location>
        <begin position="71"/>
        <end position="180"/>
    </location>
</feature>
<dbReference type="Proteomes" id="UP000286100">
    <property type="component" value="Unassembled WGS sequence"/>
</dbReference>
<comment type="caution">
    <text evidence="8">The sequence shown here is derived from an EMBL/GenBank/DDBJ whole genome shotgun (WGS) entry which is preliminary data.</text>
</comment>
<dbReference type="OrthoDB" id="7458380at2"/>
<sequence>MNIDTGKLQPGEARCPAISTQDIIERDKVAAPGWVRSESYEFLGSEDVSTDRYVSAEYADGEFERLWTRTWQFACREEHIPEVGDYHVYDIGQYSFIITRVAENDIRAYYNACLHRGTKLRASGSEGGASEFKCSFHGWSWNVDGTLKQMTCPWDFPHVDKKKFSLPEARVALLGGFVWINMDPDAPSLEDYIGPQALAHIREWRLEDRYVHVHVQKSFPANWKLTVEAFMEAYHVIVTHPQVAPSNADANSQYDVYGEHVNRFISPLGVASPHLEGKYSEQDILDQFTVGDGTMLSDDRPSVGNGTARQAMADMFRGMFEQGTGSDLSSVSDSEMLDCFSYTIFPSCYLFPGISLPMVYRFRPDPRNHRRCIYEVMFLRPVPRDGRRPDPAEVVILSDERSFTEAEGMDPGFGKILDQDTDNLFLQQEGIEASAKRGLTLGNYQEIRIRHFERAVDKYMAMEPLKPGSAVKR</sequence>
<keyword evidence="2" id="KW-0001">2Fe-2S</keyword>
<comment type="cofactor">
    <cofactor evidence="1">
        <name>Fe cation</name>
        <dbReference type="ChEBI" id="CHEBI:24875"/>
    </cofactor>
</comment>
<dbReference type="GO" id="GO:0005506">
    <property type="term" value="F:iron ion binding"/>
    <property type="evidence" value="ECO:0007669"/>
    <property type="project" value="InterPro"/>
</dbReference>
<evidence type="ECO:0000259" key="7">
    <source>
        <dbReference type="PROSITE" id="PS51296"/>
    </source>
</evidence>
<dbReference type="AlphaFoldDB" id="A0A418WML1"/>
<dbReference type="PROSITE" id="PS51296">
    <property type="entry name" value="RIESKE"/>
    <property type="match status" value="1"/>
</dbReference>
<dbReference type="Gene3D" id="3.90.380.10">
    <property type="entry name" value="Naphthalene 1,2-dioxygenase Alpha Subunit, Chain A, domain 1"/>
    <property type="match status" value="1"/>
</dbReference>
<evidence type="ECO:0000256" key="2">
    <source>
        <dbReference type="ARBA" id="ARBA00022714"/>
    </source>
</evidence>
<evidence type="ECO:0000313" key="9">
    <source>
        <dbReference type="Proteomes" id="UP000286100"/>
    </source>
</evidence>
<keyword evidence="8" id="KW-0223">Dioxygenase</keyword>
<organism evidence="8 9">
    <name type="scientific">Sphingomonas cavernae</name>
    <dbReference type="NCBI Taxonomy" id="2320861"/>
    <lineage>
        <taxon>Bacteria</taxon>
        <taxon>Pseudomonadati</taxon>
        <taxon>Pseudomonadota</taxon>
        <taxon>Alphaproteobacteria</taxon>
        <taxon>Sphingomonadales</taxon>
        <taxon>Sphingomonadaceae</taxon>
        <taxon>Sphingomonas</taxon>
    </lineage>
</organism>
<dbReference type="SUPFAM" id="SSF55961">
    <property type="entry name" value="Bet v1-like"/>
    <property type="match status" value="1"/>
</dbReference>
<dbReference type="CDD" id="cd03469">
    <property type="entry name" value="Rieske_RO_Alpha_N"/>
    <property type="match status" value="1"/>
</dbReference>
<keyword evidence="5" id="KW-0408">Iron</keyword>